<dbReference type="Proteomes" id="UP000243502">
    <property type="component" value="Chromosome 1"/>
</dbReference>
<dbReference type="EMBL" id="CP026111">
    <property type="protein sequence ID" value="AUT60238.1"/>
    <property type="molecule type" value="Genomic_DNA"/>
</dbReference>
<evidence type="ECO:0000313" key="1">
    <source>
        <dbReference type="EMBL" id="AUT60238.1"/>
    </source>
</evidence>
<sequence>MGRNVRFLWQKASFTVEVGEGSTKGAAGEPVLKCADLGRDQAAQQSWLCTARLDHPKKSFGNALPLGAILPRSL</sequence>
<protein>
    <submittedName>
        <fullName evidence="1">Uncharacterized protein</fullName>
    </submittedName>
</protein>
<organism evidence="1 2">
    <name type="scientific">Paraburkholderia terrae</name>
    <dbReference type="NCBI Taxonomy" id="311230"/>
    <lineage>
        <taxon>Bacteria</taxon>
        <taxon>Pseudomonadati</taxon>
        <taxon>Pseudomonadota</taxon>
        <taxon>Betaproteobacteria</taxon>
        <taxon>Burkholderiales</taxon>
        <taxon>Burkholderiaceae</taxon>
        <taxon>Paraburkholderia</taxon>
    </lineage>
</organism>
<name>A0A2I8ELE2_9BURK</name>
<gene>
    <name evidence="1" type="ORF">C2L65_11955</name>
</gene>
<evidence type="ECO:0000313" key="2">
    <source>
        <dbReference type="Proteomes" id="UP000243502"/>
    </source>
</evidence>
<dbReference type="AlphaFoldDB" id="A0A2I8ELE2"/>
<proteinExistence type="predicted"/>
<accession>A0A2I8ELE2</accession>
<reference evidence="1 2" key="1">
    <citation type="submission" date="2018-01" db="EMBL/GenBank/DDBJ databases">
        <title>Species boundaries and ecological features among Paraburkholderia terrae DSMZ17804T, P. hospita DSMZ17164T and P. caribensis DSMZ13236T.</title>
        <authorList>
            <person name="Pratama A.A."/>
        </authorList>
    </citation>
    <scope>NUCLEOTIDE SEQUENCE [LARGE SCALE GENOMIC DNA]</scope>
    <source>
        <strain evidence="1 2">DSM 17804</strain>
    </source>
</reference>
<dbReference type="KEGG" id="pter:C2L65_11955"/>